<name>J7S4I7_NAUDC</name>
<keyword evidence="4" id="KW-1185">Reference proteome</keyword>
<reference evidence="3 4" key="1">
    <citation type="journal article" date="2011" name="Proc. Natl. Acad. Sci. U.S.A.">
        <title>Evolutionary erosion of yeast sex chromosomes by mating-type switching accidents.</title>
        <authorList>
            <person name="Gordon J.L."/>
            <person name="Armisen D."/>
            <person name="Proux-Wera E."/>
            <person name="Oheigeartaigh S.S."/>
            <person name="Byrne K.P."/>
            <person name="Wolfe K.H."/>
        </authorList>
    </citation>
    <scope>NUCLEOTIDE SEQUENCE [LARGE SCALE GENOMIC DNA]</scope>
    <source>
        <strain evidence="4">ATCC 10597 / BCRC 20456 / CBS 421 / NBRC 0211 / NRRL Y-12639</strain>
    </source>
</reference>
<dbReference type="AlphaFoldDB" id="J7S4I7"/>
<dbReference type="Pfam" id="PF00071">
    <property type="entry name" value="Ras"/>
    <property type="match status" value="1"/>
</dbReference>
<dbReference type="STRING" id="1071378.J7S4I7"/>
<dbReference type="SMART" id="SM00175">
    <property type="entry name" value="RAB"/>
    <property type="match status" value="1"/>
</dbReference>
<dbReference type="Proteomes" id="UP000000689">
    <property type="component" value="Chromosome 7"/>
</dbReference>
<dbReference type="GO" id="GO:0003924">
    <property type="term" value="F:GTPase activity"/>
    <property type="evidence" value="ECO:0007669"/>
    <property type="project" value="InterPro"/>
</dbReference>
<dbReference type="SMART" id="SM00173">
    <property type="entry name" value="RAS"/>
    <property type="match status" value="1"/>
</dbReference>
<evidence type="ECO:0000256" key="2">
    <source>
        <dbReference type="ARBA" id="ARBA00023134"/>
    </source>
</evidence>
<dbReference type="OMA" id="HERERSW"/>
<accession>J7S4I7</accession>
<dbReference type="InterPro" id="IPR001806">
    <property type="entry name" value="Small_GTPase"/>
</dbReference>
<dbReference type="GeneID" id="13926954"/>
<dbReference type="InterPro" id="IPR027417">
    <property type="entry name" value="P-loop_NTPase"/>
</dbReference>
<dbReference type="eggNOG" id="KOG0395">
    <property type="taxonomic scope" value="Eukaryota"/>
</dbReference>
<dbReference type="PROSITE" id="PS51419">
    <property type="entry name" value="RAB"/>
    <property type="match status" value="1"/>
</dbReference>
<evidence type="ECO:0000256" key="1">
    <source>
        <dbReference type="ARBA" id="ARBA00022741"/>
    </source>
</evidence>
<dbReference type="PROSITE" id="PS51421">
    <property type="entry name" value="RAS"/>
    <property type="match status" value="1"/>
</dbReference>
<dbReference type="InterPro" id="IPR005225">
    <property type="entry name" value="Small_GTP-bd"/>
</dbReference>
<evidence type="ECO:0000313" key="3">
    <source>
        <dbReference type="EMBL" id="CCK73476.1"/>
    </source>
</evidence>
<dbReference type="NCBIfam" id="TIGR00231">
    <property type="entry name" value="small_GTP"/>
    <property type="match status" value="1"/>
</dbReference>
<dbReference type="InterPro" id="IPR020849">
    <property type="entry name" value="Small_GTPase_Ras-type"/>
</dbReference>
<keyword evidence="1" id="KW-0547">Nucleotide-binding</keyword>
<dbReference type="KEGG" id="ndi:NDAI_0G04930"/>
<evidence type="ECO:0008006" key="5">
    <source>
        <dbReference type="Google" id="ProtNLM"/>
    </source>
</evidence>
<evidence type="ECO:0000313" key="4">
    <source>
        <dbReference type="Proteomes" id="UP000000689"/>
    </source>
</evidence>
<dbReference type="GO" id="GO:0007165">
    <property type="term" value="P:signal transduction"/>
    <property type="evidence" value="ECO:0007669"/>
    <property type="project" value="InterPro"/>
</dbReference>
<keyword evidence="2" id="KW-0342">GTP-binding</keyword>
<organism evidence="3 4">
    <name type="scientific">Naumovozyma dairenensis (strain ATCC 10597 / BCRC 20456 / CBS 421 / NBRC 0211 / NRRL Y-12639)</name>
    <name type="common">Saccharomyces dairenensis</name>
    <dbReference type="NCBI Taxonomy" id="1071378"/>
    <lineage>
        <taxon>Eukaryota</taxon>
        <taxon>Fungi</taxon>
        <taxon>Dikarya</taxon>
        <taxon>Ascomycota</taxon>
        <taxon>Saccharomycotina</taxon>
        <taxon>Saccharomycetes</taxon>
        <taxon>Saccharomycetales</taxon>
        <taxon>Saccharomycetaceae</taxon>
        <taxon>Naumovozyma</taxon>
    </lineage>
</organism>
<dbReference type="SUPFAM" id="SSF52540">
    <property type="entry name" value="P-loop containing nucleoside triphosphate hydrolases"/>
    <property type="match status" value="1"/>
</dbReference>
<dbReference type="SMART" id="SM00174">
    <property type="entry name" value="RHO"/>
    <property type="match status" value="1"/>
</dbReference>
<sequence length="210" mass="23442">MDYSTSYQNIAATAKALQRKVAVLGAKNVGKTTFTVRFVESRFVESYYPTIENHFTKLIRLKNHNFTLEILDTAGQDEVSLLNLKSLVGVKGIILCYNVVNRNSFDLIPIIWDKLVDQLGYDNIPVILVGNKIDLRLNADNRNIVAAEEGEKLANMICSSDKKLRAEFMECSAKDDINIEEAVMLLLKKMEAAEGSGGFDPNSSNKCNIM</sequence>
<dbReference type="RefSeq" id="XP_003980152.1">
    <property type="nucleotide sequence ID" value="XM_003980103.1"/>
</dbReference>
<dbReference type="PANTHER" id="PTHR24070">
    <property type="entry name" value="RAS, DI-RAS, AND RHEB FAMILY MEMBERS OF SMALL GTPASE SUPERFAMILY"/>
    <property type="match status" value="1"/>
</dbReference>
<dbReference type="GO" id="GO:0016020">
    <property type="term" value="C:membrane"/>
    <property type="evidence" value="ECO:0007669"/>
    <property type="project" value="InterPro"/>
</dbReference>
<dbReference type="GO" id="GO:0005525">
    <property type="term" value="F:GTP binding"/>
    <property type="evidence" value="ECO:0007669"/>
    <property type="project" value="UniProtKB-KW"/>
</dbReference>
<gene>
    <name evidence="3" type="primary">NDAI0G04930</name>
    <name evidence="3" type="ordered locus">NDAI_0G04930</name>
</gene>
<protein>
    <recommendedName>
        <fullName evidence="5">GTP-binding protein</fullName>
    </recommendedName>
</protein>
<dbReference type="PROSITE" id="PS51420">
    <property type="entry name" value="RHO"/>
    <property type="match status" value="1"/>
</dbReference>
<dbReference type="PRINTS" id="PR00449">
    <property type="entry name" value="RASTRNSFRMNG"/>
</dbReference>
<dbReference type="HOGENOM" id="CLU_041217_9_8_1"/>
<dbReference type="OrthoDB" id="5976022at2759"/>
<dbReference type="EMBL" id="HE580273">
    <property type="protein sequence ID" value="CCK73476.1"/>
    <property type="molecule type" value="Genomic_DNA"/>
</dbReference>
<dbReference type="Gene3D" id="3.40.50.300">
    <property type="entry name" value="P-loop containing nucleotide triphosphate hydrolases"/>
    <property type="match status" value="1"/>
</dbReference>
<proteinExistence type="predicted"/>